<dbReference type="GO" id="GO:0016301">
    <property type="term" value="F:kinase activity"/>
    <property type="evidence" value="ECO:0007669"/>
    <property type="project" value="UniProtKB-KW"/>
</dbReference>
<dbReference type="Proteomes" id="UP000324222">
    <property type="component" value="Unassembled WGS sequence"/>
</dbReference>
<keyword evidence="1" id="KW-0418">Kinase</keyword>
<dbReference type="Pfam" id="PF00400">
    <property type="entry name" value="WD40"/>
    <property type="match status" value="2"/>
</dbReference>
<accession>A0A5B7HHC4</accession>
<organism evidence="1 2">
    <name type="scientific">Portunus trituberculatus</name>
    <name type="common">Swimming crab</name>
    <name type="synonym">Neptunus trituberculatus</name>
    <dbReference type="NCBI Taxonomy" id="210409"/>
    <lineage>
        <taxon>Eukaryota</taxon>
        <taxon>Metazoa</taxon>
        <taxon>Ecdysozoa</taxon>
        <taxon>Arthropoda</taxon>
        <taxon>Crustacea</taxon>
        <taxon>Multicrustacea</taxon>
        <taxon>Malacostraca</taxon>
        <taxon>Eumalacostraca</taxon>
        <taxon>Eucarida</taxon>
        <taxon>Decapoda</taxon>
        <taxon>Pleocyemata</taxon>
        <taxon>Brachyura</taxon>
        <taxon>Eubrachyura</taxon>
        <taxon>Portunoidea</taxon>
        <taxon>Portunidae</taxon>
        <taxon>Portuninae</taxon>
        <taxon>Portunus</taxon>
    </lineage>
</organism>
<protein>
    <submittedName>
        <fullName evidence="1">Mitogen-activated protein kinase-binding protein 1</fullName>
    </submittedName>
</protein>
<dbReference type="AlphaFoldDB" id="A0A5B7HHC4"/>
<dbReference type="SUPFAM" id="SSF50978">
    <property type="entry name" value="WD40 repeat-like"/>
    <property type="match status" value="1"/>
</dbReference>
<evidence type="ECO:0000313" key="2">
    <source>
        <dbReference type="Proteomes" id="UP000324222"/>
    </source>
</evidence>
<dbReference type="PANTHER" id="PTHR45589:SF1">
    <property type="entry name" value="WD REPEAT DOMAIN 62, ISOFORM G"/>
    <property type="match status" value="1"/>
</dbReference>
<dbReference type="OrthoDB" id="6154712at2759"/>
<dbReference type="EMBL" id="VSRR010033612">
    <property type="protein sequence ID" value="MPC71810.1"/>
    <property type="molecule type" value="Genomic_DNA"/>
</dbReference>
<dbReference type="InterPro" id="IPR052779">
    <property type="entry name" value="WDR62"/>
</dbReference>
<proteinExistence type="predicted"/>
<keyword evidence="2" id="KW-1185">Reference proteome</keyword>
<gene>
    <name evidence="1" type="primary">mapkbp1</name>
    <name evidence="1" type="ORF">E2C01_066100</name>
</gene>
<dbReference type="InterPro" id="IPR036322">
    <property type="entry name" value="WD40_repeat_dom_sf"/>
</dbReference>
<dbReference type="Gene3D" id="2.130.10.10">
    <property type="entry name" value="YVTN repeat-like/Quinoprotein amine dehydrogenase"/>
    <property type="match status" value="1"/>
</dbReference>
<comment type="caution">
    <text evidence="1">The sequence shown here is derived from an EMBL/GenBank/DDBJ whole genome shotgun (WGS) entry which is preliminary data.</text>
</comment>
<name>A0A5B7HHC4_PORTR</name>
<evidence type="ECO:0000313" key="1">
    <source>
        <dbReference type="EMBL" id="MPC71810.1"/>
    </source>
</evidence>
<reference evidence="1 2" key="1">
    <citation type="submission" date="2019-05" db="EMBL/GenBank/DDBJ databases">
        <title>Another draft genome of Portunus trituberculatus and its Hox gene families provides insights of decapod evolution.</title>
        <authorList>
            <person name="Jeong J.-H."/>
            <person name="Song I."/>
            <person name="Kim S."/>
            <person name="Choi T."/>
            <person name="Kim D."/>
            <person name="Ryu S."/>
            <person name="Kim W."/>
        </authorList>
    </citation>
    <scope>NUCLEOTIDE SEQUENCE [LARGE SCALE GENOMIC DNA]</scope>
    <source>
        <tissue evidence="1">Muscle</tissue>
    </source>
</reference>
<dbReference type="InterPro" id="IPR015943">
    <property type="entry name" value="WD40/YVTN_repeat-like_dom_sf"/>
</dbReference>
<dbReference type="GO" id="GO:0072686">
    <property type="term" value="C:mitotic spindle"/>
    <property type="evidence" value="ECO:0007669"/>
    <property type="project" value="TreeGrafter"/>
</dbReference>
<dbReference type="PANTHER" id="PTHR45589">
    <property type="entry name" value="WD REPEAT DOMAIN 62, ISOFORM G"/>
    <property type="match status" value="1"/>
</dbReference>
<dbReference type="InterPro" id="IPR001680">
    <property type="entry name" value="WD40_rpt"/>
</dbReference>
<dbReference type="GO" id="GO:0007099">
    <property type="term" value="P:centriole replication"/>
    <property type="evidence" value="ECO:0007669"/>
    <property type="project" value="TreeGrafter"/>
</dbReference>
<sequence length="102" mass="11433">MASESVVAFSPTQKYVVSVGSQHDMIVNVWDWRGGVKVASNKFSSKVKAISFAENGSYFVTVGNRHVKFWYLEVARGCKVVSVHEVEAIVYSVWRTTQIETT</sequence>
<keyword evidence="1" id="KW-0808">Transferase</keyword>